<dbReference type="EMBL" id="OCTN01000001">
    <property type="protein sequence ID" value="SOH92884.1"/>
    <property type="molecule type" value="Genomic_DNA"/>
</dbReference>
<dbReference type="AlphaFoldDB" id="A0A2C9CNI8"/>
<dbReference type="GO" id="GO:0006974">
    <property type="term" value="P:DNA damage response"/>
    <property type="evidence" value="ECO:0007669"/>
    <property type="project" value="TreeGrafter"/>
</dbReference>
<feature type="signal peptide" evidence="1">
    <location>
        <begin position="1"/>
        <end position="22"/>
    </location>
</feature>
<keyword evidence="1" id="KW-0732">Signal</keyword>
<dbReference type="Gene3D" id="3.30.70.2970">
    <property type="entry name" value="Protein of unknown function (DUF541), domain 2"/>
    <property type="match status" value="1"/>
</dbReference>
<evidence type="ECO:0008006" key="4">
    <source>
        <dbReference type="Google" id="ProtNLM"/>
    </source>
</evidence>
<keyword evidence="3" id="KW-1185">Reference proteome</keyword>
<evidence type="ECO:0000313" key="2">
    <source>
        <dbReference type="EMBL" id="SOH92884.1"/>
    </source>
</evidence>
<evidence type="ECO:0000256" key="1">
    <source>
        <dbReference type="SAM" id="SignalP"/>
    </source>
</evidence>
<name>A0A2C9CNI8_9RHOB</name>
<accession>A0A2C9CNI8</accession>
<evidence type="ECO:0000313" key="3">
    <source>
        <dbReference type="Proteomes" id="UP000220034"/>
    </source>
</evidence>
<dbReference type="PANTHER" id="PTHR34387">
    <property type="entry name" value="SLR1258 PROTEIN"/>
    <property type="match status" value="1"/>
</dbReference>
<dbReference type="Proteomes" id="UP000220034">
    <property type="component" value="Unassembled WGS sequence"/>
</dbReference>
<dbReference type="InterPro" id="IPR007497">
    <property type="entry name" value="SIMPL/DUF541"/>
</dbReference>
<proteinExistence type="predicted"/>
<feature type="chain" id="PRO_5012271158" description="26 kDa periplasmic immunogenic protein" evidence="1">
    <location>
        <begin position="23"/>
        <end position="235"/>
    </location>
</feature>
<organism evidence="2 3">
    <name type="scientific">Pontivivens marinum</name>
    <dbReference type="NCBI Taxonomy" id="1690039"/>
    <lineage>
        <taxon>Bacteria</taxon>
        <taxon>Pseudomonadati</taxon>
        <taxon>Pseudomonadota</taxon>
        <taxon>Alphaproteobacteria</taxon>
        <taxon>Rhodobacterales</taxon>
        <taxon>Paracoccaceae</taxon>
        <taxon>Pontivivens</taxon>
    </lineage>
</organism>
<dbReference type="PANTHER" id="PTHR34387:SF1">
    <property type="entry name" value="PERIPLASMIC IMMUNOGENIC PROTEIN"/>
    <property type="match status" value="1"/>
</dbReference>
<gene>
    <name evidence="2" type="ORF">SAMN06273572_101735</name>
</gene>
<dbReference type="RefSeq" id="WP_097928438.1">
    <property type="nucleotide sequence ID" value="NZ_OCTN01000001.1"/>
</dbReference>
<sequence length="235" mass="24760">MRRMMFVPILMLGLAAVSPTLAQDAPERRVTVTGEGGVSAVPDLATITVGVNEQDDTATDALRANTRAMQALFDVLDNSGIEGADRQTSGLNLQPVYDHSTTRAGEAPQIVGYEASNTLMIRVTKLDLLGDVLDSVTVAGANRISGISFGLSDTDAMMEEARRAAVQDAMARAQLYVETAGATLGQVITISEAGGRSPSPMPEMAMMRMSADTSVPIAEGEVGLSVRVNVVFEIE</sequence>
<protein>
    <recommendedName>
        <fullName evidence="4">26 kDa periplasmic immunogenic protein</fullName>
    </recommendedName>
</protein>
<reference evidence="3" key="1">
    <citation type="submission" date="2017-09" db="EMBL/GenBank/DDBJ databases">
        <authorList>
            <person name="Varghese N."/>
            <person name="Submissions S."/>
        </authorList>
    </citation>
    <scope>NUCLEOTIDE SEQUENCE [LARGE SCALE GENOMIC DNA]</scope>
    <source>
        <strain evidence="3">C7</strain>
    </source>
</reference>
<dbReference type="OrthoDB" id="9813144at2"/>
<dbReference type="InterPro" id="IPR052022">
    <property type="entry name" value="26kDa_periplasmic_antigen"/>
</dbReference>
<dbReference type="Pfam" id="PF04402">
    <property type="entry name" value="SIMPL"/>
    <property type="match status" value="1"/>
</dbReference>
<dbReference type="Gene3D" id="3.30.110.170">
    <property type="entry name" value="Protein of unknown function (DUF541), domain 1"/>
    <property type="match status" value="1"/>
</dbReference>